<dbReference type="Gene3D" id="1.25.40.10">
    <property type="entry name" value="Tetratricopeptide repeat domain"/>
    <property type="match status" value="1"/>
</dbReference>
<dbReference type="Proteomes" id="UP000245168">
    <property type="component" value="Unassembled WGS sequence"/>
</dbReference>
<reference evidence="4" key="1">
    <citation type="submission" date="2018-05" db="EMBL/GenBank/DDBJ databases">
        <authorList>
            <person name="Liu B.-T."/>
        </authorList>
    </citation>
    <scope>NUCLEOTIDE SEQUENCE [LARGE SCALE GENOMIC DNA]</scope>
    <source>
        <strain evidence="4">WD6-1</strain>
    </source>
</reference>
<evidence type="ECO:0000256" key="1">
    <source>
        <dbReference type="PROSITE-ProRule" id="PRU00339"/>
    </source>
</evidence>
<dbReference type="SUPFAM" id="SSF48452">
    <property type="entry name" value="TPR-like"/>
    <property type="match status" value="2"/>
</dbReference>
<protein>
    <recommendedName>
        <fullName evidence="5">Tetratricopeptide repeat protein</fullName>
    </recommendedName>
</protein>
<keyword evidence="2" id="KW-0732">Signal</keyword>
<evidence type="ECO:0000313" key="3">
    <source>
        <dbReference type="EMBL" id="PWE18588.1"/>
    </source>
</evidence>
<dbReference type="InterPro" id="IPR019734">
    <property type="entry name" value="TPR_rpt"/>
</dbReference>
<evidence type="ECO:0008006" key="5">
    <source>
        <dbReference type="Google" id="ProtNLM"/>
    </source>
</evidence>
<dbReference type="Pfam" id="PF13432">
    <property type="entry name" value="TPR_16"/>
    <property type="match status" value="2"/>
</dbReference>
<feature type="chain" id="PRO_5015755566" description="Tetratricopeptide repeat protein" evidence="2">
    <location>
        <begin position="26"/>
        <end position="303"/>
    </location>
</feature>
<dbReference type="SMART" id="SM00028">
    <property type="entry name" value="TPR"/>
    <property type="match status" value="4"/>
</dbReference>
<feature type="repeat" description="TPR" evidence="1">
    <location>
        <begin position="190"/>
        <end position="223"/>
    </location>
</feature>
<evidence type="ECO:0000256" key="2">
    <source>
        <dbReference type="SAM" id="SignalP"/>
    </source>
</evidence>
<dbReference type="EMBL" id="QEXV01000001">
    <property type="protein sequence ID" value="PWE18588.1"/>
    <property type="molecule type" value="Genomic_DNA"/>
</dbReference>
<dbReference type="PROSITE" id="PS50005">
    <property type="entry name" value="TPR"/>
    <property type="match status" value="2"/>
</dbReference>
<comment type="caution">
    <text evidence="3">The sequence shown here is derived from an EMBL/GenBank/DDBJ whole genome shotgun (WGS) entry which is preliminary data.</text>
</comment>
<dbReference type="PROSITE" id="PS51257">
    <property type="entry name" value="PROKAR_LIPOPROTEIN"/>
    <property type="match status" value="1"/>
</dbReference>
<dbReference type="InterPro" id="IPR011990">
    <property type="entry name" value="TPR-like_helical_dom_sf"/>
</dbReference>
<dbReference type="PANTHER" id="PTHR12558:SF33">
    <property type="entry name" value="BLL7664 PROTEIN"/>
    <property type="match status" value="1"/>
</dbReference>
<gene>
    <name evidence="3" type="ORF">DDZ18_03010</name>
</gene>
<keyword evidence="1" id="KW-0802">TPR repeat</keyword>
<accession>A0A2U2BX39</accession>
<organism evidence="3 4">
    <name type="scientific">Marinicauda salina</name>
    <dbReference type="NCBI Taxonomy" id="2135793"/>
    <lineage>
        <taxon>Bacteria</taxon>
        <taxon>Pseudomonadati</taxon>
        <taxon>Pseudomonadota</taxon>
        <taxon>Alphaproteobacteria</taxon>
        <taxon>Maricaulales</taxon>
        <taxon>Maricaulaceae</taxon>
        <taxon>Marinicauda</taxon>
    </lineage>
</organism>
<name>A0A2U2BX39_9PROT</name>
<dbReference type="AlphaFoldDB" id="A0A2U2BX39"/>
<evidence type="ECO:0000313" key="4">
    <source>
        <dbReference type="Proteomes" id="UP000245168"/>
    </source>
</evidence>
<feature type="repeat" description="TPR" evidence="1">
    <location>
        <begin position="122"/>
        <end position="155"/>
    </location>
</feature>
<proteinExistence type="predicted"/>
<keyword evidence="4" id="KW-1185">Reference proteome</keyword>
<dbReference type="PANTHER" id="PTHR12558">
    <property type="entry name" value="CELL DIVISION CYCLE 16,23,27"/>
    <property type="match status" value="1"/>
</dbReference>
<feature type="signal peptide" evidence="2">
    <location>
        <begin position="1"/>
        <end position="25"/>
    </location>
</feature>
<sequence length="303" mass="32909">MMRIWMFTPIVGALALGGCATMNPAAEIQPAGARSVEAVERLIREQTDEAAADVSEADIAEAWTQAEAGACEDAAETAEALLRAAPENVEARLIVAECAMKSGDAARAERAFADLVDETRDPRALRGLGVLRAREGRYDEAERLLREAVEARPDDWRILNALGFLADVERDWGGAVASYERAAELAPREPAPLNNLGLSYLQQGRPESAIGAFNRALDRDADFAPADKNLRVALIVDGQLERALWGVSDEERPVVLNNAGVIARGAGDLELARSLFQRALDESPVFYEQAYRNLQALREPGSR</sequence>